<name>A0ACB7EVZ4_NIBAL</name>
<sequence>MHPEGSGGVKRSEVTGRAGEAKGHRQRVKCPEQRDEEEEEGGEPRSSRQSETENRNLKSETSSRANMKP</sequence>
<accession>A0ACB7EVZ4</accession>
<evidence type="ECO:0000313" key="1">
    <source>
        <dbReference type="EMBL" id="KAG8005955.1"/>
    </source>
</evidence>
<organism evidence="1 2">
    <name type="scientific">Nibea albiflora</name>
    <name type="common">Yellow drum</name>
    <name type="synonym">Corvina albiflora</name>
    <dbReference type="NCBI Taxonomy" id="240163"/>
    <lineage>
        <taxon>Eukaryota</taxon>
        <taxon>Metazoa</taxon>
        <taxon>Chordata</taxon>
        <taxon>Craniata</taxon>
        <taxon>Vertebrata</taxon>
        <taxon>Euteleostomi</taxon>
        <taxon>Actinopterygii</taxon>
        <taxon>Neopterygii</taxon>
        <taxon>Teleostei</taxon>
        <taxon>Neoteleostei</taxon>
        <taxon>Acanthomorphata</taxon>
        <taxon>Eupercaria</taxon>
        <taxon>Sciaenidae</taxon>
        <taxon>Nibea</taxon>
    </lineage>
</organism>
<dbReference type="Proteomes" id="UP000805704">
    <property type="component" value="Chromosome 21"/>
</dbReference>
<dbReference type="EMBL" id="CM024809">
    <property type="protein sequence ID" value="KAG8005955.1"/>
    <property type="molecule type" value="Genomic_DNA"/>
</dbReference>
<reference evidence="1" key="1">
    <citation type="submission" date="2020-04" db="EMBL/GenBank/DDBJ databases">
        <title>A chromosome-scale assembly and high-density genetic map of the yellow drum (Nibea albiflora) genome.</title>
        <authorList>
            <person name="Xu D."/>
            <person name="Zhang W."/>
            <person name="Chen R."/>
            <person name="Tan P."/>
            <person name="Wang L."/>
            <person name="Song H."/>
            <person name="Tian L."/>
            <person name="Zhu Q."/>
            <person name="Wang B."/>
        </authorList>
    </citation>
    <scope>NUCLEOTIDE SEQUENCE</scope>
    <source>
        <strain evidence="1">ZJHYS-2018</strain>
    </source>
</reference>
<comment type="caution">
    <text evidence="1">The sequence shown here is derived from an EMBL/GenBank/DDBJ whole genome shotgun (WGS) entry which is preliminary data.</text>
</comment>
<evidence type="ECO:0000313" key="2">
    <source>
        <dbReference type="Proteomes" id="UP000805704"/>
    </source>
</evidence>
<keyword evidence="2" id="KW-1185">Reference proteome</keyword>
<protein>
    <submittedName>
        <fullName evidence="1">Uncharacterized protein</fullName>
    </submittedName>
</protein>
<proteinExistence type="predicted"/>
<gene>
    <name evidence="1" type="ORF">GBF38_005036</name>
</gene>